<evidence type="ECO:0000313" key="1">
    <source>
        <dbReference type="EMBL" id="OOM76328.1"/>
    </source>
</evidence>
<comment type="caution">
    <text evidence="1">The sequence shown here is derived from an EMBL/GenBank/DDBJ whole genome shotgun (WGS) entry which is preliminary data.</text>
</comment>
<dbReference type="AlphaFoldDB" id="A0A1S8TF19"/>
<dbReference type="Gene3D" id="3.20.20.80">
    <property type="entry name" value="Glycosidases"/>
    <property type="match status" value="1"/>
</dbReference>
<dbReference type="PANTHER" id="PTHR41244">
    <property type="entry name" value="RHAMNAN SYNTHESIS F"/>
    <property type="match status" value="1"/>
</dbReference>
<keyword evidence="2" id="KW-1185">Reference proteome</keyword>
<organism evidence="1 2">
    <name type="scientific">Clostridium puniceum</name>
    <dbReference type="NCBI Taxonomy" id="29367"/>
    <lineage>
        <taxon>Bacteria</taxon>
        <taxon>Bacillati</taxon>
        <taxon>Bacillota</taxon>
        <taxon>Clostridia</taxon>
        <taxon>Eubacteriales</taxon>
        <taxon>Clostridiaceae</taxon>
        <taxon>Clostridium</taxon>
    </lineage>
</organism>
<dbReference type="CDD" id="cd11579">
    <property type="entry name" value="Glyco_tran_WbsX"/>
    <property type="match status" value="1"/>
</dbReference>
<evidence type="ECO:0000313" key="2">
    <source>
        <dbReference type="Proteomes" id="UP000190890"/>
    </source>
</evidence>
<reference evidence="1 2" key="1">
    <citation type="submission" date="2016-05" db="EMBL/GenBank/DDBJ databases">
        <title>Microbial solvent formation.</title>
        <authorList>
            <person name="Poehlein A."/>
            <person name="Montoya Solano J.D."/>
            <person name="Flitsch S."/>
            <person name="Krabben P."/>
            <person name="Duerre P."/>
            <person name="Daniel R."/>
        </authorList>
    </citation>
    <scope>NUCLEOTIDE SEQUENCE [LARGE SCALE GENOMIC DNA]</scope>
    <source>
        <strain evidence="1 2">DSM 2619</strain>
    </source>
</reference>
<proteinExistence type="predicted"/>
<dbReference type="RefSeq" id="WP_077847816.1">
    <property type="nucleotide sequence ID" value="NZ_LZZM01000174.1"/>
</dbReference>
<dbReference type="PANTHER" id="PTHR41244:SF1">
    <property type="entry name" value="GLYCOSYLTRANSFERASE"/>
    <property type="match status" value="1"/>
</dbReference>
<dbReference type="Pfam" id="PF14307">
    <property type="entry name" value="Glyco_tran_WbsX"/>
    <property type="match status" value="1"/>
</dbReference>
<gene>
    <name evidence="1" type="ORF">CLPUN_27150</name>
</gene>
<dbReference type="InterPro" id="IPR032719">
    <property type="entry name" value="WbsX"/>
</dbReference>
<dbReference type="OrthoDB" id="9816424at2"/>
<protein>
    <recommendedName>
        <fullName evidence="3">Glycosyltransferase WbsX</fullName>
    </recommendedName>
</protein>
<dbReference type="STRING" id="29367.CLPUN_27150"/>
<evidence type="ECO:0008006" key="3">
    <source>
        <dbReference type="Google" id="ProtNLM"/>
    </source>
</evidence>
<sequence>MFKYNIESNQLLSNNGKINLILKGWAFHTEKPINIKVIDGKGKKHEYKLQKSRRNDVFRHFENNNNALESGMILEINSIHKNIKKIMVVFLDEQENILGEHIVDIKKLNLEGFNSKISYKNLEKVFRSVKNDGIRLTYNKIINKFNNVGTGNLEQEIIEPYFFIDESYQYEPSENHNIILIINSTNNISKDYYLQTIKSIKNQQIKTIINVYSPTNEKLVLEYNDLLKNCTNIKCEKILSTNDDLLKFIKSNDLDSRDAYYIILTSGDCLASSTLGRVQEALDHNNAKIITFNEDRILREDYIAPLYKEDAINQKRNKNVIFRKALVIHQSVIEDYLENKINISDIHTINNVLYHYRISKNSNKLSNVKPIAFYLPQYHAIPENDEWWGKGFTEWTNVTKGESLFEGHYQPHVPSELGYYNLVEDKSIQYKQIELAKEYGIHGFCYYYYWFNGKRLLEKPLDNLLADKGLDFPFCICWANETWSRRWDGQEKEILIKQEHNEETDTNFIEDVIPILKDERYIKIDGAPLLLIYRSELFPDLDGTIKKWKKICRENGINKLHVSLVQSFGLTDPNIYGGDSAVEFPPHGVITGEISKTMPNLVKEFGGSIFDYRDVVARYVNKRPDNYKIFRGTMLSWDNTARRGANSNIFNYANPEEYSKWLTGIIDYTTNFNDDEYQYVFINAWNEWAEGTHLEPDEKYGTEYLQKTKDSLYSNY</sequence>
<dbReference type="EMBL" id="LZZM01000174">
    <property type="protein sequence ID" value="OOM76328.1"/>
    <property type="molecule type" value="Genomic_DNA"/>
</dbReference>
<accession>A0A1S8TF19</accession>
<dbReference type="Proteomes" id="UP000190890">
    <property type="component" value="Unassembled WGS sequence"/>
</dbReference>
<name>A0A1S8TF19_9CLOT</name>